<accession>A0AAD7EV68</accession>
<comment type="subcellular location">
    <subcellularLocation>
        <location evidence="2">Cell membrane</location>
        <topology evidence="2">Multi-pass membrane protein</topology>
    </subcellularLocation>
</comment>
<dbReference type="InterPro" id="IPR008266">
    <property type="entry name" value="Tyr_kinase_AS"/>
</dbReference>
<evidence type="ECO:0000256" key="16">
    <source>
        <dbReference type="ARBA" id="ARBA00047559"/>
    </source>
</evidence>
<evidence type="ECO:0000256" key="6">
    <source>
        <dbReference type="ARBA" id="ARBA00022443"/>
    </source>
</evidence>
<evidence type="ECO:0000256" key="1">
    <source>
        <dbReference type="ARBA" id="ARBA00001946"/>
    </source>
</evidence>
<dbReference type="InterPro" id="IPR011009">
    <property type="entry name" value="Kinase-like_dom_sf"/>
</dbReference>
<dbReference type="AlphaFoldDB" id="A0AAD7EV68"/>
<dbReference type="Pfam" id="PF00018">
    <property type="entry name" value="SH3_1"/>
    <property type="match status" value="2"/>
</dbReference>
<evidence type="ECO:0000256" key="11">
    <source>
        <dbReference type="ARBA" id="ARBA00022777"/>
    </source>
</evidence>
<dbReference type="SMART" id="SM00326">
    <property type="entry name" value="SH3"/>
    <property type="match status" value="3"/>
</dbReference>
<sequence>MTFNNVVEAIVNSLECRKRVLELATKVKLTNDPKLRAALRADEERIAVFLVSIFSSKSDEETVLRLEGDSAQYFLDVVQETLDRGFMMAQEHNRMALRIIRKLSESCDKLPSSLFIVGVNGRDEHPSFGGGFGDIYRASWGDQRVALKRMRYFIRGSDLRRIRLKFCREALVWKDLHHPNILPFLGIDRNSFPSSLCMVSPWMEHGTVTNYLKTHGYENVDKLLYEIAQGLEYLHSRNIVHGDLRGANILITQDCSACLADFGLSIFSNATSTTSTNRGGSLYWMAPELLDPDSFGLKFVRTPATDVYAFGCVCFELYTDRPPFSSLPEPAALMKVLNGERPERPSDPRTMSDALWQHVSKFWADCPTARPSTQSVVQTMANPGSLSSQPLRIDTSTAYTAPITPVASPGLTPISESFSFIVDDNGDVTPLTSSPSLSLSSAHKKAAPPFISLSADDKPEEDSLRSVLAAANGRDDSVKTVTAALPALQPVRRPRQVPPSLPGLEEWPPTPPASAGPFIAQYREMKKTDKPSGDGPSSRKNKWSSLVNVLTSKIPTRRVSSGADLPVMVEQYEVTYDYSAAPHDPNEISFHQGDIVDLCEKQSPDRWQVRKADGSVGVAPSIYLQQIASVASTQPSFERKEAPKLPDVLTLPTGAPNGLVPAAANVPTESAVTATVRHEYEPSLPDELLIATGQVLDVLVEYSDGWALCKNRHGLKGMVPQECLGRGDATQTLGLEKRDLCRSQRLSSMPPQVPSEDPVKYSATPTGRADVGEDPAVLKAKALYKYDASPDDPNEISFRKGEIIDILYKQGQWWQARKNDGSVGIVPSNYLHIVF</sequence>
<feature type="domain" description="SH3" evidence="20">
    <location>
        <begin position="775"/>
        <end position="835"/>
    </location>
</feature>
<comment type="similarity">
    <text evidence="3">Belongs to the protein kinase superfamily. STE Ser/Thr protein kinase family. MAP kinase kinase kinase subfamily.</text>
</comment>
<feature type="region of interest" description="Disordered" evidence="19">
    <location>
        <begin position="746"/>
        <end position="770"/>
    </location>
</feature>
<feature type="domain" description="SH3" evidence="20">
    <location>
        <begin position="669"/>
        <end position="729"/>
    </location>
</feature>
<evidence type="ECO:0000256" key="15">
    <source>
        <dbReference type="ARBA" id="ARBA00023136"/>
    </source>
</evidence>
<keyword evidence="13" id="KW-1133">Transmembrane helix</keyword>
<evidence type="ECO:0000313" key="22">
    <source>
        <dbReference type="EMBL" id="KAJ7353606.1"/>
    </source>
</evidence>
<evidence type="ECO:0000256" key="17">
    <source>
        <dbReference type="ARBA" id="ARBA00048329"/>
    </source>
</evidence>
<keyword evidence="9" id="KW-0812">Transmembrane</keyword>
<evidence type="ECO:0000256" key="13">
    <source>
        <dbReference type="ARBA" id="ARBA00022989"/>
    </source>
</evidence>
<dbReference type="PROSITE" id="PS00109">
    <property type="entry name" value="PROTEIN_KINASE_TYR"/>
    <property type="match status" value="1"/>
</dbReference>
<keyword evidence="15" id="KW-0472">Membrane</keyword>
<evidence type="ECO:0000256" key="2">
    <source>
        <dbReference type="ARBA" id="ARBA00004651"/>
    </source>
</evidence>
<evidence type="ECO:0000256" key="3">
    <source>
        <dbReference type="ARBA" id="ARBA00006529"/>
    </source>
</evidence>
<proteinExistence type="inferred from homology"/>
<keyword evidence="10" id="KW-0547">Nucleotide-binding</keyword>
<comment type="similarity">
    <text evidence="4">Belongs to the SHO1 family.</text>
</comment>
<name>A0AAD7EV68_9AGAR</name>
<dbReference type="InterPro" id="IPR001245">
    <property type="entry name" value="Ser-Thr/Tyr_kinase_cat_dom"/>
</dbReference>
<gene>
    <name evidence="22" type="ORF">DFH08DRAFT_68394</name>
</gene>
<dbReference type="PANTHER" id="PTHR44329">
    <property type="entry name" value="SERINE/THREONINE-PROTEIN KINASE TNNI3K-RELATED"/>
    <property type="match status" value="1"/>
</dbReference>
<dbReference type="EC" id="2.7.11.25" evidence="5"/>
<keyword evidence="11 22" id="KW-0418">Kinase</keyword>
<dbReference type="Pfam" id="PF14604">
    <property type="entry name" value="SH3_9"/>
    <property type="match status" value="1"/>
</dbReference>
<dbReference type="GO" id="GO:0005886">
    <property type="term" value="C:plasma membrane"/>
    <property type="evidence" value="ECO:0007669"/>
    <property type="project" value="UniProtKB-SubCell"/>
</dbReference>
<dbReference type="GO" id="GO:0005524">
    <property type="term" value="F:ATP binding"/>
    <property type="evidence" value="ECO:0007669"/>
    <property type="project" value="UniProtKB-KW"/>
</dbReference>
<comment type="catalytic activity">
    <reaction evidence="16">
        <text>L-threonyl-[protein] + ATP = O-phospho-L-threonyl-[protein] + ADP + H(+)</text>
        <dbReference type="Rhea" id="RHEA:46608"/>
        <dbReference type="Rhea" id="RHEA-COMP:11060"/>
        <dbReference type="Rhea" id="RHEA-COMP:11605"/>
        <dbReference type="ChEBI" id="CHEBI:15378"/>
        <dbReference type="ChEBI" id="CHEBI:30013"/>
        <dbReference type="ChEBI" id="CHEBI:30616"/>
        <dbReference type="ChEBI" id="CHEBI:61977"/>
        <dbReference type="ChEBI" id="CHEBI:456216"/>
        <dbReference type="EC" id="2.7.11.25"/>
    </reaction>
</comment>
<feature type="region of interest" description="Disordered" evidence="19">
    <location>
        <begin position="493"/>
        <end position="517"/>
    </location>
</feature>
<dbReference type="PROSITE" id="PS50002">
    <property type="entry name" value="SH3"/>
    <property type="match status" value="3"/>
</dbReference>
<dbReference type="InterPro" id="IPR001452">
    <property type="entry name" value="SH3_domain"/>
</dbReference>
<dbReference type="InterPro" id="IPR035522">
    <property type="entry name" value="Sho1_SH3"/>
</dbReference>
<dbReference type="GO" id="GO:0004709">
    <property type="term" value="F:MAP kinase kinase kinase activity"/>
    <property type="evidence" value="ECO:0007669"/>
    <property type="project" value="UniProtKB-EC"/>
</dbReference>
<dbReference type="InterPro" id="IPR000719">
    <property type="entry name" value="Prot_kinase_dom"/>
</dbReference>
<dbReference type="SUPFAM" id="SSF50044">
    <property type="entry name" value="SH3-domain"/>
    <property type="match status" value="3"/>
</dbReference>
<dbReference type="Proteomes" id="UP001218218">
    <property type="component" value="Unassembled WGS sequence"/>
</dbReference>
<dbReference type="Gene3D" id="1.10.510.10">
    <property type="entry name" value="Transferase(Phosphotransferase) domain 1"/>
    <property type="match status" value="1"/>
</dbReference>
<evidence type="ECO:0000313" key="23">
    <source>
        <dbReference type="Proteomes" id="UP001218218"/>
    </source>
</evidence>
<evidence type="ECO:0000256" key="7">
    <source>
        <dbReference type="ARBA" id="ARBA00022475"/>
    </source>
</evidence>
<dbReference type="Pfam" id="PF07714">
    <property type="entry name" value="PK_Tyr_Ser-Thr"/>
    <property type="match status" value="1"/>
</dbReference>
<keyword evidence="7" id="KW-1003">Cell membrane</keyword>
<evidence type="ECO:0000256" key="10">
    <source>
        <dbReference type="ARBA" id="ARBA00022741"/>
    </source>
</evidence>
<evidence type="ECO:0000259" key="21">
    <source>
        <dbReference type="PROSITE" id="PS50011"/>
    </source>
</evidence>
<reference evidence="22" key="1">
    <citation type="submission" date="2023-03" db="EMBL/GenBank/DDBJ databases">
        <title>Massive genome expansion in bonnet fungi (Mycena s.s.) driven by repeated elements and novel gene families across ecological guilds.</title>
        <authorList>
            <consortium name="Lawrence Berkeley National Laboratory"/>
            <person name="Harder C.B."/>
            <person name="Miyauchi S."/>
            <person name="Viragh M."/>
            <person name="Kuo A."/>
            <person name="Thoen E."/>
            <person name="Andreopoulos B."/>
            <person name="Lu D."/>
            <person name="Skrede I."/>
            <person name="Drula E."/>
            <person name="Henrissat B."/>
            <person name="Morin E."/>
            <person name="Kohler A."/>
            <person name="Barry K."/>
            <person name="LaButti K."/>
            <person name="Morin E."/>
            <person name="Salamov A."/>
            <person name="Lipzen A."/>
            <person name="Mereny Z."/>
            <person name="Hegedus B."/>
            <person name="Baldrian P."/>
            <person name="Stursova M."/>
            <person name="Weitz H."/>
            <person name="Taylor A."/>
            <person name="Grigoriev I.V."/>
            <person name="Nagy L.G."/>
            <person name="Martin F."/>
            <person name="Kauserud H."/>
        </authorList>
    </citation>
    <scope>NUCLEOTIDE SEQUENCE</scope>
    <source>
        <strain evidence="22">CBHHK002</strain>
    </source>
</reference>
<keyword evidence="23" id="KW-1185">Reference proteome</keyword>
<dbReference type="EMBL" id="JARIHO010000011">
    <property type="protein sequence ID" value="KAJ7353606.1"/>
    <property type="molecule type" value="Genomic_DNA"/>
</dbReference>
<dbReference type="InterPro" id="IPR051681">
    <property type="entry name" value="Ser/Thr_Kinases-Pseudokinases"/>
</dbReference>
<evidence type="ECO:0000256" key="9">
    <source>
        <dbReference type="ARBA" id="ARBA00022692"/>
    </source>
</evidence>
<dbReference type="PANTHER" id="PTHR44329:SF288">
    <property type="entry name" value="MITOGEN-ACTIVATED PROTEIN KINASE KINASE KINASE 20"/>
    <property type="match status" value="1"/>
</dbReference>
<evidence type="ECO:0000256" key="5">
    <source>
        <dbReference type="ARBA" id="ARBA00012406"/>
    </source>
</evidence>
<dbReference type="PRINTS" id="PR00452">
    <property type="entry name" value="SH3DOMAIN"/>
</dbReference>
<dbReference type="Gene3D" id="2.30.30.40">
    <property type="entry name" value="SH3 Domains"/>
    <property type="match status" value="3"/>
</dbReference>
<evidence type="ECO:0000259" key="20">
    <source>
        <dbReference type="PROSITE" id="PS50002"/>
    </source>
</evidence>
<keyword evidence="14" id="KW-0346">Stress response</keyword>
<keyword evidence="6 18" id="KW-0728">SH3 domain</keyword>
<comment type="caution">
    <text evidence="22">The sequence shown here is derived from an EMBL/GenBank/DDBJ whole genome shotgun (WGS) entry which is preliminary data.</text>
</comment>
<dbReference type="SUPFAM" id="SSF56112">
    <property type="entry name" value="Protein kinase-like (PK-like)"/>
    <property type="match status" value="1"/>
</dbReference>
<keyword evidence="8" id="KW-0808">Transferase</keyword>
<comment type="cofactor">
    <cofactor evidence="1">
        <name>Mg(2+)</name>
        <dbReference type="ChEBI" id="CHEBI:18420"/>
    </cofactor>
</comment>
<feature type="domain" description="SH3" evidence="20">
    <location>
        <begin position="567"/>
        <end position="629"/>
    </location>
</feature>
<protein>
    <recommendedName>
        <fullName evidence="5">mitogen-activated protein kinase kinase kinase</fullName>
        <ecNumber evidence="5">2.7.11.25</ecNumber>
    </recommendedName>
</protein>
<dbReference type="CDD" id="cd11855">
    <property type="entry name" value="SH3_Sho1p"/>
    <property type="match status" value="1"/>
</dbReference>
<comment type="catalytic activity">
    <reaction evidence="17">
        <text>L-seryl-[protein] + ATP = O-phospho-L-seryl-[protein] + ADP + H(+)</text>
        <dbReference type="Rhea" id="RHEA:17989"/>
        <dbReference type="Rhea" id="RHEA-COMP:9863"/>
        <dbReference type="Rhea" id="RHEA-COMP:11604"/>
        <dbReference type="ChEBI" id="CHEBI:15378"/>
        <dbReference type="ChEBI" id="CHEBI:29999"/>
        <dbReference type="ChEBI" id="CHEBI:30616"/>
        <dbReference type="ChEBI" id="CHEBI:83421"/>
        <dbReference type="ChEBI" id="CHEBI:456216"/>
        <dbReference type="EC" id="2.7.11.25"/>
    </reaction>
</comment>
<evidence type="ECO:0000256" key="8">
    <source>
        <dbReference type="ARBA" id="ARBA00022679"/>
    </source>
</evidence>
<evidence type="ECO:0000256" key="4">
    <source>
        <dbReference type="ARBA" id="ARBA00009739"/>
    </source>
</evidence>
<feature type="domain" description="Protein kinase" evidence="21">
    <location>
        <begin position="121"/>
        <end position="385"/>
    </location>
</feature>
<evidence type="ECO:0000256" key="19">
    <source>
        <dbReference type="SAM" id="MobiDB-lite"/>
    </source>
</evidence>
<dbReference type="PROSITE" id="PS50011">
    <property type="entry name" value="PROTEIN_KINASE_DOM"/>
    <property type="match status" value="1"/>
</dbReference>
<keyword evidence="12" id="KW-0067">ATP-binding</keyword>
<evidence type="ECO:0000256" key="12">
    <source>
        <dbReference type="ARBA" id="ARBA00022840"/>
    </source>
</evidence>
<organism evidence="22 23">
    <name type="scientific">Mycena albidolilacea</name>
    <dbReference type="NCBI Taxonomy" id="1033008"/>
    <lineage>
        <taxon>Eukaryota</taxon>
        <taxon>Fungi</taxon>
        <taxon>Dikarya</taxon>
        <taxon>Basidiomycota</taxon>
        <taxon>Agaricomycotina</taxon>
        <taxon>Agaricomycetes</taxon>
        <taxon>Agaricomycetidae</taxon>
        <taxon>Agaricales</taxon>
        <taxon>Marasmiineae</taxon>
        <taxon>Mycenaceae</taxon>
        <taxon>Mycena</taxon>
    </lineage>
</organism>
<evidence type="ECO:0000256" key="18">
    <source>
        <dbReference type="PROSITE-ProRule" id="PRU00192"/>
    </source>
</evidence>
<evidence type="ECO:0000256" key="14">
    <source>
        <dbReference type="ARBA" id="ARBA00023016"/>
    </source>
</evidence>
<dbReference type="InterPro" id="IPR036028">
    <property type="entry name" value="SH3-like_dom_sf"/>
</dbReference>